<comment type="caution">
    <text evidence="2">The sequence shown here is derived from an EMBL/GenBank/DDBJ whole genome shotgun (WGS) entry which is preliminary data.</text>
</comment>
<evidence type="ECO:0000313" key="3">
    <source>
        <dbReference type="Proteomes" id="UP000564806"/>
    </source>
</evidence>
<name>A0A850ELX9_9BACL</name>
<dbReference type="RefSeq" id="WP_175371099.1">
    <property type="nucleotide sequence ID" value="NZ_JABWCS010000201.1"/>
</dbReference>
<reference evidence="2" key="1">
    <citation type="submission" date="2020-06" db="EMBL/GenBank/DDBJ databases">
        <title>Paenibacillus sp. nov., isolated from soil.</title>
        <authorList>
            <person name="Seo Y.L."/>
        </authorList>
    </citation>
    <scope>NUCLEOTIDE SEQUENCE [LARGE SCALE GENOMIC DNA]</scope>
    <source>
        <strain evidence="2">JW14</strain>
    </source>
</reference>
<evidence type="ECO:0000256" key="1">
    <source>
        <dbReference type="SAM" id="SignalP"/>
    </source>
</evidence>
<accession>A0A850ELX9</accession>
<evidence type="ECO:0000313" key="2">
    <source>
        <dbReference type="EMBL" id="NUU60517.1"/>
    </source>
</evidence>
<dbReference type="AlphaFoldDB" id="A0A850ELX9"/>
<organism evidence="2 3">
    <name type="scientific">Paenibacillus agri</name>
    <dbReference type="NCBI Taxonomy" id="2744309"/>
    <lineage>
        <taxon>Bacteria</taxon>
        <taxon>Bacillati</taxon>
        <taxon>Bacillota</taxon>
        <taxon>Bacilli</taxon>
        <taxon>Bacillales</taxon>
        <taxon>Paenibacillaceae</taxon>
        <taxon>Paenibacillus</taxon>
    </lineage>
</organism>
<feature type="chain" id="PRO_5032378369" evidence="1">
    <location>
        <begin position="24"/>
        <end position="273"/>
    </location>
</feature>
<feature type="signal peptide" evidence="1">
    <location>
        <begin position="1"/>
        <end position="23"/>
    </location>
</feature>
<keyword evidence="1" id="KW-0732">Signal</keyword>
<dbReference type="Proteomes" id="UP000564806">
    <property type="component" value="Unassembled WGS sequence"/>
</dbReference>
<dbReference type="EMBL" id="JABWCS010000201">
    <property type="protein sequence ID" value="NUU60517.1"/>
    <property type="molecule type" value="Genomic_DNA"/>
</dbReference>
<keyword evidence="3" id="KW-1185">Reference proteome</keyword>
<sequence>MKKIAFLLGLTVAATALTGPVWADQKAGSTKAVSNAVAAPAAQQSINNPYYNAGFDDPKEFTTFLAKLQKAVSDGKSKDVAELISYPLNLNKGGKTFPIYTKEEFVQKYDRIMTANVRAKLLAQKPDQAFSNVNGIMIGDGELWISKINNRVVVYAVNVIENPYEVAGIENPVAFTHFFNKLQKDVAANNKAAVADSISYPLRVNTKGKSVQIKTKKEFITKYNDIMTAKVKKKLLAQKEDKLFVNWQGVMVGDGELWIGQVDKKISVIAVNR</sequence>
<gene>
    <name evidence="2" type="ORF">HPT30_09195</name>
</gene>
<proteinExistence type="predicted"/>
<protein>
    <submittedName>
        <fullName evidence="2">Uncharacterized protein</fullName>
    </submittedName>
</protein>